<name>A0A6J5MXQ7_9CAUD</name>
<evidence type="ECO:0000313" key="1">
    <source>
        <dbReference type="EMBL" id="CAB4149783.1"/>
    </source>
</evidence>
<dbReference type="EMBL" id="LR796756">
    <property type="protein sequence ID" value="CAB4163264.1"/>
    <property type="molecule type" value="Genomic_DNA"/>
</dbReference>
<reference evidence="1" key="1">
    <citation type="submission" date="2020-04" db="EMBL/GenBank/DDBJ databases">
        <authorList>
            <person name="Chiriac C."/>
            <person name="Salcher M."/>
            <person name="Ghai R."/>
            <person name="Kavagutti S V."/>
        </authorList>
    </citation>
    <scope>NUCLEOTIDE SEQUENCE</scope>
</reference>
<evidence type="ECO:0000313" key="2">
    <source>
        <dbReference type="EMBL" id="CAB4163264.1"/>
    </source>
</evidence>
<organism evidence="1">
    <name type="scientific">uncultured Caudovirales phage</name>
    <dbReference type="NCBI Taxonomy" id="2100421"/>
    <lineage>
        <taxon>Viruses</taxon>
        <taxon>Duplodnaviria</taxon>
        <taxon>Heunggongvirae</taxon>
        <taxon>Uroviricota</taxon>
        <taxon>Caudoviricetes</taxon>
        <taxon>Peduoviridae</taxon>
        <taxon>Maltschvirus</taxon>
        <taxon>Maltschvirus maltsch</taxon>
    </lineage>
</organism>
<accession>A0A6J5MXQ7</accession>
<gene>
    <name evidence="1" type="ORF">UFOVP543_29</name>
    <name evidence="2" type="ORF">UFOVP804_5</name>
</gene>
<protein>
    <submittedName>
        <fullName evidence="1">Uncharacterized protein</fullName>
    </submittedName>
</protein>
<dbReference type="EMBL" id="LR796531">
    <property type="protein sequence ID" value="CAB4149783.1"/>
    <property type="molecule type" value="Genomic_DNA"/>
</dbReference>
<sequence length="937" mass="102060">MPYTIVDNFSAGLDNRRHILNSKPGTLAKAENVHITRGGEIEKRKAFSLLGESTNNICHGLESTASGVYTFSWTEDPTPVDVPAPIKYQALVHPWGERQFDYIQGMDTPVLTTVFGGKIFALAKYLHSTEWSVNKSHCIGFYDGIPIKDWYEGIIKFNHVVGGGEISSDCVSYFSTTLTPGYTAEDGFMGPHPGDPNFIVDLDGFVNNGSWPTWTHPHADTQDDQSYVITGKPGINFTVVPIQTDSFKVDVFEIQKKVDYVAPTEATATLNIIAGAENAAKVHVQGRNFPGEAVSIRSIRINASSPSSNDGTDILGWTSPTGLQHLTFNPTYTTGSNYGNLLYNIAKVINDNTTGGLAHGYKAYSRRLYKNSGNDTNAIDIYAPADEGENANGWLVQIEFDSNPSNLYDLYTICDPASVIPSPYNNGKFIATMGTLSGGTTNQVVSIKIDGVEVLGAPVDWQESNGFTASLVRTQINTFSSSVEYETTISGSLITFKGVSGQGALMNNKSIRVETLGNVIVTTSGTFNGGINAVVALPKKVRVRYQPIDRMIGPKAGAKYGATITGSDNPTDPFIIGASRMADTFGKDPSFVFTYKSKVYVGFDSIVYFSALNDCTKWDIYDLGSGFIDMSNNFGGRENLTGCGVYQDKMVFFTSRSSQTWYMDPDPSNNKQIQVIENSGCISTESVLSMGALDLIYLGDDGFRSLRARENTDSAYSNDIGSPIDDIVTKDLETIEERNVSQTQFFDFGDTGKKGSVRGIIEPIFGRIMMFLVDKVYVLSHFGGANISAWSTYQTGLGACRGVTRFENTIYMLCIGNNGKQFYTYGGLAGTTYDSCPVDVEMPYLDTGKPATFKEAKGVDITCEGQWSVFLGFDHTNVPARDLIANVFQSTFAVGKITATGYGTHFGPKFTSVAQGPARIANFMVHFDERHSKHEAG</sequence>
<proteinExistence type="predicted"/>